<dbReference type="InterPro" id="IPR050963">
    <property type="entry name" value="Sirohydro_Cobaltochel/CbiX"/>
</dbReference>
<dbReference type="GO" id="GO:0016829">
    <property type="term" value="F:lyase activity"/>
    <property type="evidence" value="ECO:0007669"/>
    <property type="project" value="UniProtKB-KW"/>
</dbReference>
<dbReference type="AlphaFoldDB" id="A0A2Z4Y6Z7"/>
<dbReference type="PANTHER" id="PTHR33542:SF3">
    <property type="entry name" value="SIROHYDROCHLORIN FERROCHELATASE, CHLOROPLASTIC"/>
    <property type="match status" value="1"/>
</dbReference>
<evidence type="ECO:0000313" key="3">
    <source>
        <dbReference type="EMBL" id="AXA36719.1"/>
    </source>
</evidence>
<dbReference type="PANTHER" id="PTHR33542">
    <property type="entry name" value="SIROHYDROCHLORIN FERROCHELATASE, CHLOROPLASTIC"/>
    <property type="match status" value="1"/>
</dbReference>
<dbReference type="EMBL" id="CP030759">
    <property type="protein sequence ID" value="AXA36719.1"/>
    <property type="molecule type" value="Genomic_DNA"/>
</dbReference>
<protein>
    <submittedName>
        <fullName evidence="3">Sirohydrochlorin cobaltochelatase</fullName>
    </submittedName>
</protein>
<organism evidence="3 4">
    <name type="scientific">Sumerlaea chitinivorans</name>
    <dbReference type="NCBI Taxonomy" id="2250252"/>
    <lineage>
        <taxon>Bacteria</taxon>
        <taxon>Candidatus Sumerlaeota</taxon>
        <taxon>Candidatus Sumerlaeia</taxon>
        <taxon>Candidatus Sumerlaeales</taxon>
        <taxon>Candidatus Sumerlaeaceae</taxon>
        <taxon>Candidatus Sumerlaea</taxon>
    </lineage>
</organism>
<dbReference type="Pfam" id="PF01903">
    <property type="entry name" value="CbiX"/>
    <property type="match status" value="1"/>
</dbReference>
<dbReference type="KEGG" id="schv:BRCON_1942"/>
<dbReference type="InterPro" id="IPR002762">
    <property type="entry name" value="CbiX-like"/>
</dbReference>
<dbReference type="CDD" id="cd03416">
    <property type="entry name" value="CbiX_SirB_N"/>
    <property type="match status" value="1"/>
</dbReference>
<evidence type="ECO:0000313" key="4">
    <source>
        <dbReference type="Proteomes" id="UP000262583"/>
    </source>
</evidence>
<gene>
    <name evidence="3" type="ORF">BRCON_1942</name>
</gene>
<name>A0A2Z4Y6Z7_SUMC1</name>
<dbReference type="GO" id="GO:0046872">
    <property type="term" value="F:metal ion binding"/>
    <property type="evidence" value="ECO:0007669"/>
    <property type="project" value="UniProtKB-KW"/>
</dbReference>
<dbReference type="SUPFAM" id="SSF53800">
    <property type="entry name" value="Chelatase"/>
    <property type="match status" value="1"/>
</dbReference>
<keyword evidence="2" id="KW-0456">Lyase</keyword>
<dbReference type="Proteomes" id="UP000262583">
    <property type="component" value="Chromosome"/>
</dbReference>
<accession>A0A2Z4Y6Z7</accession>
<evidence type="ECO:0000256" key="2">
    <source>
        <dbReference type="ARBA" id="ARBA00023239"/>
    </source>
</evidence>
<keyword evidence="1" id="KW-0479">Metal-binding</keyword>
<reference evidence="3 4" key="1">
    <citation type="submission" date="2018-05" db="EMBL/GenBank/DDBJ databases">
        <title>A metagenomic window into the 2 km-deep terrestrial subsurface aquifer revealed taxonomically and functionally diverse microbial community comprising novel uncultured bacterial lineages.</title>
        <authorList>
            <person name="Kadnikov V.V."/>
            <person name="Mardanov A.V."/>
            <person name="Beletsky A.V."/>
            <person name="Banks D."/>
            <person name="Pimenov N.V."/>
            <person name="Frank Y.A."/>
            <person name="Karnachuk O.V."/>
            <person name="Ravin N.V."/>
        </authorList>
    </citation>
    <scope>NUCLEOTIDE SEQUENCE [LARGE SCALE GENOMIC DNA]</scope>
    <source>
        <strain evidence="3">BY</strain>
    </source>
</reference>
<sequence length="168" mass="18612">MTKPSTFTNRAALVLLSHGSLLCGAGQALDEHVGRLRKMGEWLCVEAGFLNYTSPHFLEAVRRCVERGAKMIVVQPYFLVAGKFVTEDLPEQIAQARAEFPDLEFVIGEPIGFDAMLADAILELAAQPRPPQQWRDDLLRAPDYCTRNPECPLYGTEHCPVSLAGGQR</sequence>
<proteinExistence type="predicted"/>
<dbReference type="Gene3D" id="3.40.50.1400">
    <property type="match status" value="1"/>
</dbReference>
<evidence type="ECO:0000256" key="1">
    <source>
        <dbReference type="ARBA" id="ARBA00022723"/>
    </source>
</evidence>